<organism evidence="5 6">
    <name type="scientific">Streptomyces canarius</name>
    <dbReference type="NCBI Taxonomy" id="285453"/>
    <lineage>
        <taxon>Bacteria</taxon>
        <taxon>Bacillati</taxon>
        <taxon>Actinomycetota</taxon>
        <taxon>Actinomycetes</taxon>
        <taxon>Kitasatosporales</taxon>
        <taxon>Streptomycetaceae</taxon>
        <taxon>Streptomyces</taxon>
    </lineage>
</organism>
<evidence type="ECO:0000256" key="2">
    <source>
        <dbReference type="ARBA" id="ARBA00022840"/>
    </source>
</evidence>
<dbReference type="InterPro" id="IPR027417">
    <property type="entry name" value="P-loop_NTPase"/>
</dbReference>
<feature type="region of interest" description="Disordered" evidence="3">
    <location>
        <begin position="1"/>
        <end position="30"/>
    </location>
</feature>
<dbReference type="Proteomes" id="UP000653644">
    <property type="component" value="Unassembled WGS sequence"/>
</dbReference>
<name>A0ABQ3D787_9ACTN</name>
<feature type="region of interest" description="Disordered" evidence="3">
    <location>
        <begin position="864"/>
        <end position="884"/>
    </location>
</feature>
<dbReference type="Pfam" id="PF13191">
    <property type="entry name" value="AAA_16"/>
    <property type="match status" value="1"/>
</dbReference>
<evidence type="ECO:0000313" key="6">
    <source>
        <dbReference type="Proteomes" id="UP000653644"/>
    </source>
</evidence>
<evidence type="ECO:0000256" key="3">
    <source>
        <dbReference type="SAM" id="MobiDB-lite"/>
    </source>
</evidence>
<dbReference type="PROSITE" id="PS00622">
    <property type="entry name" value="HTH_LUXR_1"/>
    <property type="match status" value="1"/>
</dbReference>
<feature type="domain" description="HTH luxR-type" evidence="4">
    <location>
        <begin position="881"/>
        <end position="946"/>
    </location>
</feature>
<dbReference type="InterPro" id="IPR000792">
    <property type="entry name" value="Tscrpt_reg_LuxR_C"/>
</dbReference>
<comment type="caution">
    <text evidence="5">The sequence shown here is derived from an EMBL/GenBank/DDBJ whole genome shotgun (WGS) entry which is preliminary data.</text>
</comment>
<dbReference type="PANTHER" id="PTHR16305:SF35">
    <property type="entry name" value="TRANSCRIPTIONAL ACTIVATOR DOMAIN"/>
    <property type="match status" value="1"/>
</dbReference>
<dbReference type="PRINTS" id="PR00038">
    <property type="entry name" value="HTHLUXR"/>
</dbReference>
<dbReference type="SUPFAM" id="SSF46894">
    <property type="entry name" value="C-terminal effector domain of the bipartite response regulators"/>
    <property type="match status" value="1"/>
</dbReference>
<keyword evidence="6" id="KW-1185">Reference proteome</keyword>
<reference evidence="6" key="1">
    <citation type="journal article" date="2019" name="Int. J. Syst. Evol. Microbiol.">
        <title>The Global Catalogue of Microorganisms (GCM) 10K type strain sequencing project: providing services to taxonomists for standard genome sequencing and annotation.</title>
        <authorList>
            <consortium name="The Broad Institute Genomics Platform"/>
            <consortium name="The Broad Institute Genome Sequencing Center for Infectious Disease"/>
            <person name="Wu L."/>
            <person name="Ma J."/>
        </authorList>
    </citation>
    <scope>NUCLEOTIDE SEQUENCE [LARGE SCALE GENOMIC DNA]</scope>
    <source>
        <strain evidence="6">JCM 4733</strain>
    </source>
</reference>
<dbReference type="InterPro" id="IPR036388">
    <property type="entry name" value="WH-like_DNA-bd_sf"/>
</dbReference>
<evidence type="ECO:0000259" key="4">
    <source>
        <dbReference type="PROSITE" id="PS50043"/>
    </source>
</evidence>
<gene>
    <name evidence="5" type="ORF">GCM10010345_74270</name>
</gene>
<dbReference type="Gene3D" id="1.10.10.10">
    <property type="entry name" value="Winged helix-like DNA-binding domain superfamily/Winged helix DNA-binding domain"/>
    <property type="match status" value="1"/>
</dbReference>
<dbReference type="RefSeq" id="WP_189893375.1">
    <property type="nucleotide sequence ID" value="NZ_BMVN01000041.1"/>
</dbReference>
<dbReference type="Pfam" id="PF00196">
    <property type="entry name" value="GerE"/>
    <property type="match status" value="1"/>
</dbReference>
<dbReference type="SUPFAM" id="SSF52540">
    <property type="entry name" value="P-loop containing nucleoside triphosphate hydrolases"/>
    <property type="match status" value="1"/>
</dbReference>
<dbReference type="InterPro" id="IPR041664">
    <property type="entry name" value="AAA_16"/>
</dbReference>
<protein>
    <submittedName>
        <fullName evidence="5">Helix-turn-helix transcriptional regulator</fullName>
    </submittedName>
</protein>
<dbReference type="PANTHER" id="PTHR16305">
    <property type="entry name" value="TESTICULAR SOLUBLE ADENYLYL CYCLASE"/>
    <property type="match status" value="1"/>
</dbReference>
<dbReference type="EMBL" id="BMVN01000041">
    <property type="protein sequence ID" value="GHA59148.1"/>
    <property type="molecule type" value="Genomic_DNA"/>
</dbReference>
<accession>A0ABQ3D787</accession>
<dbReference type="PROSITE" id="PS50043">
    <property type="entry name" value="HTH_LUXR_2"/>
    <property type="match status" value="1"/>
</dbReference>
<keyword evidence="1" id="KW-0547">Nucleotide-binding</keyword>
<evidence type="ECO:0000256" key="1">
    <source>
        <dbReference type="ARBA" id="ARBA00022741"/>
    </source>
</evidence>
<dbReference type="CDD" id="cd06170">
    <property type="entry name" value="LuxR_C_like"/>
    <property type="match status" value="1"/>
</dbReference>
<proteinExistence type="predicted"/>
<sequence length="953" mass="101964">MSQAIDDPRTATGAADEAPALPVRGRGTEQERLTQWVRRHVHRNGGGVLWIEGPPGAGRTRMLAGAGTEAALAGARVLTGAGPARGELTPLAPLLDALCAETGGFAHGPRTGSPEEGESYRLLREVGNRLRALALERPVVLLLDDVQDCDELTLVAVRTLTARLAGLPLLWVLASRAHPDAPAVRTLRRDLLSGQAAHLELPPLAPEAVRQMAQDILGPRVAAAAPYLPYLDGLPGLVRQFCAHLQHGSPTTAQGPADASTVLAPLVTRRLHQLSEDGRELVLIASVLGRSLTVKHLSQVMGRREPTLLRPLREVLAAQLLHAGHDRLSFPHAAVREAIAATLPRPVRLSIRRRSVEARMKAGVPAVSLASELLDLAEPGDAQAGRVLRAAAHELAAVAPGSAVRYLQRAVELTEDVCPERQRLSAELIPLLWQSGDIAGARDLAHRVVQAPPDALTHAEACLELARMGSQFHVRQPDAQVRQVHRRRDVPVALKDQLLLTTLLNRLLAGEAEEAGDGMAESLMRTRGAHPVGELTHRTMRSMSACHRHHWADALKHSEAAAAGIARLDPARAATLPEVALATSWRAALLGLSGADRSARDLVEEAANEAEQRGRQALLPLWRTARARLLLDAGRLAEAARELASAEAEATATGVSFTGASAALCTRARVAFHMGDDATMEECVARAGACLSSDDPQRRGTGAWINLLALAYRDDPGLSERDMSLAVAYSRRGHVHAAPADPAETVLLVRTALGSGLREVAARAVQFAEHRARRNPRFHLFGAVATHVRGLLDGDPDRLLAAVERYGTARPLLAAQAWEDAGGPAAAAGAPEARVRFERALEEYEACGAHRDVRRVRSRLRKLGVEPGAEPGTTAPAADAPAAGWRGLTPSELGVVRLIAHGATNRQVAERLFVSPHTVNTHVRHAFEKLGIRSRVQLARLYLTEVDRRGAAG</sequence>
<dbReference type="SMART" id="SM00421">
    <property type="entry name" value="HTH_LUXR"/>
    <property type="match status" value="1"/>
</dbReference>
<evidence type="ECO:0000313" key="5">
    <source>
        <dbReference type="EMBL" id="GHA59148.1"/>
    </source>
</evidence>
<feature type="compositionally biased region" description="Low complexity" evidence="3">
    <location>
        <begin position="866"/>
        <end position="884"/>
    </location>
</feature>
<keyword evidence="2" id="KW-0067">ATP-binding</keyword>
<dbReference type="InterPro" id="IPR016032">
    <property type="entry name" value="Sig_transdc_resp-reg_C-effctor"/>
</dbReference>